<dbReference type="STRING" id="1192034.CAP_1567"/>
<reference evidence="10 11" key="1">
    <citation type="submission" date="2013-05" db="EMBL/GenBank/DDBJ databases">
        <title>Genome assembly of Chondromyces apiculatus DSM 436.</title>
        <authorList>
            <person name="Sharma G."/>
            <person name="Khatri I."/>
            <person name="Kaur C."/>
            <person name="Mayilraj S."/>
            <person name="Subramanian S."/>
        </authorList>
    </citation>
    <scope>NUCLEOTIDE SEQUENCE [LARGE SCALE GENOMIC DNA]</scope>
    <source>
        <strain evidence="10 11">DSM 436</strain>
    </source>
</reference>
<feature type="transmembrane region" description="Helical" evidence="9">
    <location>
        <begin position="430"/>
        <end position="450"/>
    </location>
</feature>
<dbReference type="GO" id="GO:0005886">
    <property type="term" value="C:plasma membrane"/>
    <property type="evidence" value="ECO:0007669"/>
    <property type="project" value="UniProtKB-SubCell"/>
</dbReference>
<feature type="transmembrane region" description="Helical" evidence="9">
    <location>
        <begin position="12"/>
        <end position="34"/>
    </location>
</feature>
<feature type="compositionally biased region" description="Low complexity" evidence="8">
    <location>
        <begin position="1019"/>
        <end position="1032"/>
    </location>
</feature>
<dbReference type="SUPFAM" id="SSF82866">
    <property type="entry name" value="Multidrug efflux transporter AcrB transmembrane domain"/>
    <property type="match status" value="2"/>
</dbReference>
<dbReference type="RefSeq" id="WP_063748669.1">
    <property type="nucleotide sequence ID" value="NZ_ASRX01000014.1"/>
</dbReference>
<feature type="transmembrane region" description="Helical" evidence="9">
    <location>
        <begin position="979"/>
        <end position="1002"/>
    </location>
</feature>
<feature type="transmembrane region" description="Helical" evidence="9">
    <location>
        <begin position="876"/>
        <end position="896"/>
    </location>
</feature>
<feature type="transmembrane region" description="Helical" evidence="9">
    <location>
        <begin position="951"/>
        <end position="973"/>
    </location>
</feature>
<feature type="transmembrane region" description="Helical" evidence="9">
    <location>
        <begin position="385"/>
        <end position="409"/>
    </location>
</feature>
<dbReference type="PANTHER" id="PTHR32063:SF28">
    <property type="entry name" value="BLR2861 PROTEIN"/>
    <property type="match status" value="1"/>
</dbReference>
<evidence type="ECO:0000256" key="7">
    <source>
        <dbReference type="ARBA" id="ARBA00023136"/>
    </source>
</evidence>
<keyword evidence="6 9" id="KW-1133">Transmembrane helix</keyword>
<dbReference type="FunFam" id="3.30.70.1430:FF:000001">
    <property type="entry name" value="Efflux pump membrane transporter"/>
    <property type="match status" value="1"/>
</dbReference>
<comment type="caution">
    <text evidence="10">The sequence shown here is derived from an EMBL/GenBank/DDBJ whole genome shotgun (WGS) entry which is preliminary data.</text>
</comment>
<keyword evidence="5 9" id="KW-0812">Transmembrane</keyword>
<protein>
    <submittedName>
        <fullName evidence="10">RND multidrug efflux transporter/Acriflavin resistance protein</fullName>
    </submittedName>
</protein>
<feature type="transmembrane region" description="Helical" evidence="9">
    <location>
        <begin position="462"/>
        <end position="489"/>
    </location>
</feature>
<dbReference type="Pfam" id="PF00873">
    <property type="entry name" value="ACR_tran"/>
    <property type="match status" value="1"/>
</dbReference>
<dbReference type="Proteomes" id="UP000019678">
    <property type="component" value="Unassembled WGS sequence"/>
</dbReference>
<evidence type="ECO:0000256" key="4">
    <source>
        <dbReference type="ARBA" id="ARBA00022519"/>
    </source>
</evidence>
<keyword evidence="7 9" id="KW-0472">Membrane</keyword>
<dbReference type="OrthoDB" id="9759330at2"/>
<dbReference type="InterPro" id="IPR027463">
    <property type="entry name" value="AcrB_DN_DC_subdom"/>
</dbReference>
<organism evidence="10 11">
    <name type="scientific">Chondromyces apiculatus DSM 436</name>
    <dbReference type="NCBI Taxonomy" id="1192034"/>
    <lineage>
        <taxon>Bacteria</taxon>
        <taxon>Pseudomonadati</taxon>
        <taxon>Myxococcota</taxon>
        <taxon>Polyangia</taxon>
        <taxon>Polyangiales</taxon>
        <taxon>Polyangiaceae</taxon>
        <taxon>Chondromyces</taxon>
    </lineage>
</organism>
<feature type="transmembrane region" description="Helical" evidence="9">
    <location>
        <begin position="336"/>
        <end position="352"/>
    </location>
</feature>
<evidence type="ECO:0000256" key="3">
    <source>
        <dbReference type="ARBA" id="ARBA00022475"/>
    </source>
</evidence>
<feature type="transmembrane region" description="Helical" evidence="9">
    <location>
        <begin position="525"/>
        <end position="543"/>
    </location>
</feature>
<dbReference type="EMBL" id="ASRX01000014">
    <property type="protein sequence ID" value="EYF06870.1"/>
    <property type="molecule type" value="Genomic_DNA"/>
</dbReference>
<dbReference type="GO" id="GO:0042910">
    <property type="term" value="F:xenobiotic transmembrane transporter activity"/>
    <property type="evidence" value="ECO:0007669"/>
    <property type="project" value="TreeGrafter"/>
</dbReference>
<dbReference type="Gene3D" id="1.20.1640.10">
    <property type="entry name" value="Multidrug efflux transporter AcrB transmembrane domain"/>
    <property type="match status" value="2"/>
</dbReference>
<gene>
    <name evidence="10" type="ORF">CAP_1567</name>
</gene>
<dbReference type="Gene3D" id="3.30.70.1430">
    <property type="entry name" value="Multidrug efflux transporter AcrB pore domain"/>
    <property type="match status" value="2"/>
</dbReference>
<keyword evidence="11" id="KW-1185">Reference proteome</keyword>
<evidence type="ECO:0000256" key="8">
    <source>
        <dbReference type="SAM" id="MobiDB-lite"/>
    </source>
</evidence>
<comment type="subcellular location">
    <subcellularLocation>
        <location evidence="1">Cell inner membrane</location>
        <topology evidence="1">Multi-pass membrane protein</topology>
    </subcellularLocation>
</comment>
<dbReference type="SUPFAM" id="SSF82693">
    <property type="entry name" value="Multidrug efflux transporter AcrB pore domain, PN1, PN2, PC1 and PC2 subdomains"/>
    <property type="match status" value="3"/>
</dbReference>
<dbReference type="PANTHER" id="PTHR32063">
    <property type="match status" value="1"/>
</dbReference>
<feature type="region of interest" description="Disordered" evidence="8">
    <location>
        <begin position="1012"/>
        <end position="1032"/>
    </location>
</feature>
<dbReference type="AlphaFoldDB" id="A0A017TDH9"/>
<dbReference type="FunFam" id="1.20.1640.10:FF:000001">
    <property type="entry name" value="Efflux pump membrane transporter"/>
    <property type="match status" value="1"/>
</dbReference>
<evidence type="ECO:0000256" key="5">
    <source>
        <dbReference type="ARBA" id="ARBA00022692"/>
    </source>
</evidence>
<evidence type="ECO:0000256" key="1">
    <source>
        <dbReference type="ARBA" id="ARBA00004429"/>
    </source>
</evidence>
<accession>A0A017TDH9</accession>
<evidence type="ECO:0000313" key="11">
    <source>
        <dbReference type="Proteomes" id="UP000019678"/>
    </source>
</evidence>
<dbReference type="Gene3D" id="3.30.70.1320">
    <property type="entry name" value="Multidrug efflux transporter AcrB pore domain like"/>
    <property type="match status" value="1"/>
</dbReference>
<evidence type="ECO:0000313" key="10">
    <source>
        <dbReference type="EMBL" id="EYF06870.1"/>
    </source>
</evidence>
<name>A0A017TDH9_9BACT</name>
<dbReference type="Gene3D" id="3.30.2090.10">
    <property type="entry name" value="Multidrug efflux transporter AcrB TolC docking domain, DN and DC subdomains"/>
    <property type="match status" value="2"/>
</dbReference>
<feature type="transmembrane region" description="Helical" evidence="9">
    <location>
        <begin position="850"/>
        <end position="869"/>
    </location>
</feature>
<feature type="transmembrane region" description="Helical" evidence="9">
    <location>
        <begin position="902"/>
        <end position="923"/>
    </location>
</feature>
<dbReference type="PRINTS" id="PR00702">
    <property type="entry name" value="ACRIFLAVINRP"/>
</dbReference>
<evidence type="ECO:0000256" key="9">
    <source>
        <dbReference type="SAM" id="Phobius"/>
    </source>
</evidence>
<dbReference type="SUPFAM" id="SSF82714">
    <property type="entry name" value="Multidrug efflux transporter AcrB TolC docking domain, DN and DC subdomains"/>
    <property type="match status" value="2"/>
</dbReference>
<keyword evidence="4" id="KW-0997">Cell inner membrane</keyword>
<proteinExistence type="predicted"/>
<feature type="transmembrane region" description="Helical" evidence="9">
    <location>
        <begin position="359"/>
        <end position="379"/>
    </location>
</feature>
<dbReference type="InterPro" id="IPR001036">
    <property type="entry name" value="Acrflvin-R"/>
</dbReference>
<keyword evidence="2" id="KW-0813">Transport</keyword>
<keyword evidence="3" id="KW-1003">Cell membrane</keyword>
<dbReference type="eggNOG" id="COG0841">
    <property type="taxonomic scope" value="Bacteria"/>
</dbReference>
<evidence type="ECO:0000256" key="2">
    <source>
        <dbReference type="ARBA" id="ARBA00022448"/>
    </source>
</evidence>
<evidence type="ECO:0000256" key="6">
    <source>
        <dbReference type="ARBA" id="ARBA00022989"/>
    </source>
</evidence>
<sequence length="1032" mass="111943">MTLAEVSIRRPVLAVVLSILIVLFGLVSLAFLGIREYPAVDPPIVTVTTSYPGASPDVIDTQITEPLEQNINGVAGIRTMSSTSRDGQSQIRVEFDLSVDVEAAANDVRDKVSIARRLLPVDVDPPIVEKADADASPIVFMTLSSETKGILDVAYIADSLVKERVQTIPGVASVRIFGDRRYAMRLVLDANRMAAHQVTPSDVQGALARENVDLPSGRLEGQSMEVGLKTQARLTTPAEFNRMLIKQQDGRQIVLEDIGRAELSAENLRGGMKTEGLPLVGVAIIPQPNTNAIAIADEFYRRLEQIKKELPPEYTTDIGYDFTTFVRRSIEEVEETLLIAFGLVALIIYLFLRDWRATVIPVVAIPVSIISAFFIMYVLGFSINILTLVGLVLAIGLVCDDAIVVLENIYGKIEQGIPPLRAAIEGSKEIYFAVISTTITLAAVFLPIVFLQGLTGRLFREFGLVVAGSVLVSAFVALSLSPMMCRFLLKRHEKPSFFYRITEPFFQGMTRGYAAALGAFMRVRWVALAAMVGILAFTVIWVGKLPSELAPLEDRSNIRVNVRAPEGATFEYTEAALDTIGVYVSDNLPEVRRSFSIVGNQGGPPNTGTQNLYLFEPFERTRTQAEIFQQITKDLGSFGALRVFPAQPPTIGSRAAGQPLQYVIRAPSLAALVEVLPGVLDEAQRRPELRFVDADLKVNRPEASIRVDRARAAELGVPVLDVARALQLAFGDQRFGYFIMNGKQYQVIGQLDRDDRNEPEDLRRLFVRGASGQMISLDSLVTWEEQAAPAAIYRFDRFVSATISGSPATGYTLGDGIRAMDEVTEKALPQNFSTSLAGEAREFADSSSSLIFAFGVALLLIYLVLAAQFESFIDPFIILLSVPMSLSGAVAALALTGSSLNIFSQIGVIMLIGLVTKNGILIVEFANQRKEQGLTVRAAAVEAAVSRFRPILMTSLATILGVAPIALSLGAASGSRQSLGIAVMGGLLVGTLLTLFLLPALYSFISREHRPGEAEDAHAPTPAAPSESPAHP</sequence>
<dbReference type="Gene3D" id="3.30.70.1440">
    <property type="entry name" value="Multidrug efflux transporter AcrB pore domain"/>
    <property type="match status" value="1"/>
</dbReference>